<protein>
    <submittedName>
        <fullName evidence="1">Uncharacterized protein</fullName>
    </submittedName>
</protein>
<keyword evidence="2" id="KW-1185">Reference proteome</keyword>
<comment type="caution">
    <text evidence="1">The sequence shown here is derived from an EMBL/GenBank/DDBJ whole genome shotgun (WGS) entry which is preliminary data.</text>
</comment>
<name>A0A7Y9E270_9PSEU</name>
<sequence>MFIPIDVAGFPAVVEKTGRGELNSCSLTTGLGPRQALTAQWFGKEPLGSNPDACELAKQASTLAIRKLPPAS</sequence>
<evidence type="ECO:0000313" key="1">
    <source>
        <dbReference type="EMBL" id="NYD39557.1"/>
    </source>
</evidence>
<evidence type="ECO:0000313" key="2">
    <source>
        <dbReference type="Proteomes" id="UP000535890"/>
    </source>
</evidence>
<proteinExistence type="predicted"/>
<dbReference type="AlphaFoldDB" id="A0A7Y9E270"/>
<organism evidence="1 2">
    <name type="scientific">Actinomycetospora corticicola</name>
    <dbReference type="NCBI Taxonomy" id="663602"/>
    <lineage>
        <taxon>Bacteria</taxon>
        <taxon>Bacillati</taxon>
        <taxon>Actinomycetota</taxon>
        <taxon>Actinomycetes</taxon>
        <taxon>Pseudonocardiales</taxon>
        <taxon>Pseudonocardiaceae</taxon>
        <taxon>Actinomycetospora</taxon>
    </lineage>
</organism>
<reference evidence="1 2" key="1">
    <citation type="submission" date="2020-07" db="EMBL/GenBank/DDBJ databases">
        <title>Sequencing the genomes of 1000 actinobacteria strains.</title>
        <authorList>
            <person name="Klenk H.-P."/>
        </authorList>
    </citation>
    <scope>NUCLEOTIDE SEQUENCE [LARGE SCALE GENOMIC DNA]</scope>
    <source>
        <strain evidence="1 2">DSM 45772</strain>
    </source>
</reference>
<gene>
    <name evidence="1" type="ORF">BJ983_005659</name>
</gene>
<dbReference type="EMBL" id="JACCBN010000001">
    <property type="protein sequence ID" value="NYD39557.1"/>
    <property type="molecule type" value="Genomic_DNA"/>
</dbReference>
<dbReference type="Proteomes" id="UP000535890">
    <property type="component" value="Unassembled WGS sequence"/>
</dbReference>
<accession>A0A7Y9E270</accession>